<dbReference type="PIRSF" id="PIRSF006470">
    <property type="entry name" value="DctB"/>
    <property type="match status" value="1"/>
</dbReference>
<evidence type="ECO:0000256" key="4">
    <source>
        <dbReference type="SAM" id="SignalP"/>
    </source>
</evidence>
<name>A0ABZ1BS64_9FIRM</name>
<dbReference type="InterPro" id="IPR018389">
    <property type="entry name" value="DctP_fam"/>
</dbReference>
<dbReference type="CDD" id="cd13603">
    <property type="entry name" value="PBP2_TRAP_Siap_TeaA_like"/>
    <property type="match status" value="1"/>
</dbReference>
<evidence type="ECO:0000256" key="1">
    <source>
        <dbReference type="ARBA" id="ARBA00009023"/>
    </source>
</evidence>
<organism evidence="5 6">
    <name type="scientific">Geochorda subterranea</name>
    <dbReference type="NCBI Taxonomy" id="3109564"/>
    <lineage>
        <taxon>Bacteria</taxon>
        <taxon>Bacillati</taxon>
        <taxon>Bacillota</taxon>
        <taxon>Limnochordia</taxon>
        <taxon>Limnochordales</taxon>
        <taxon>Geochordaceae</taxon>
        <taxon>Geochorda</taxon>
    </lineage>
</organism>
<feature type="signal peptide" evidence="4">
    <location>
        <begin position="1"/>
        <end position="25"/>
    </location>
</feature>
<evidence type="ECO:0000256" key="2">
    <source>
        <dbReference type="ARBA" id="ARBA00022448"/>
    </source>
</evidence>
<dbReference type="PANTHER" id="PTHR33376">
    <property type="match status" value="1"/>
</dbReference>
<dbReference type="SUPFAM" id="SSF53850">
    <property type="entry name" value="Periplasmic binding protein-like II"/>
    <property type="match status" value="1"/>
</dbReference>
<protein>
    <submittedName>
        <fullName evidence="5">TRAP transporter substrate-binding protein</fullName>
    </submittedName>
</protein>
<dbReference type="Pfam" id="PF03480">
    <property type="entry name" value="DctP"/>
    <property type="match status" value="1"/>
</dbReference>
<dbReference type="InterPro" id="IPR004682">
    <property type="entry name" value="TRAP_DctP"/>
</dbReference>
<sequence>MQRRLMVTVLLSLMVLSGFHAVAQAGTITVRLPHCCSVDSHFQAGAVRFAELVEQKTNGRLRVSIFPGGQLGQETEVIQAVQTGVLEMTFIGHDPLAQFAPMVTLLSLPYLFESHDQAFRILEGPVGKEIEKELARRNLVVLGWGNNGARVYTNSRRPIESPADLRGLKIRSPENPINLAITRALGGTAVAIPYGEVYTAIQQGTIDGQENAVINIYPAKLQEVQRYMSMTHHLLSFTVLLVNKPFFDSLDRELQAAVREAAAEAMRFQRQHVETLTDRLVQEMQQQGMQVNWPDLEPFRAATRRVHEEYVGRLIPRELYEMVLDSL</sequence>
<dbReference type="NCBIfam" id="TIGR00787">
    <property type="entry name" value="dctP"/>
    <property type="match status" value="1"/>
</dbReference>
<evidence type="ECO:0000256" key="3">
    <source>
        <dbReference type="ARBA" id="ARBA00022729"/>
    </source>
</evidence>
<dbReference type="InterPro" id="IPR038404">
    <property type="entry name" value="TRAP_DctP_sf"/>
</dbReference>
<keyword evidence="3 4" id="KW-0732">Signal</keyword>
<evidence type="ECO:0000313" key="6">
    <source>
        <dbReference type="Proteomes" id="UP001333102"/>
    </source>
</evidence>
<keyword evidence="2" id="KW-0813">Transport</keyword>
<accession>A0ABZ1BS64</accession>
<evidence type="ECO:0000313" key="5">
    <source>
        <dbReference type="EMBL" id="WRP15647.1"/>
    </source>
</evidence>
<dbReference type="Gene3D" id="3.40.190.170">
    <property type="entry name" value="Bacterial extracellular solute-binding protein, family 7"/>
    <property type="match status" value="1"/>
</dbReference>
<dbReference type="RefSeq" id="WP_324670053.1">
    <property type="nucleotide sequence ID" value="NZ_CP141614.1"/>
</dbReference>
<dbReference type="EMBL" id="CP141614">
    <property type="protein sequence ID" value="WRP15647.1"/>
    <property type="molecule type" value="Genomic_DNA"/>
</dbReference>
<dbReference type="Proteomes" id="UP001333102">
    <property type="component" value="Chromosome"/>
</dbReference>
<reference evidence="6" key="1">
    <citation type="submission" date="2023-12" db="EMBL/GenBank/DDBJ databases">
        <title>Novel isolates from deep terrestrial aquifers shed light on the physiology and ecology of the class Limnochordia.</title>
        <authorList>
            <person name="Karnachuk O.V."/>
            <person name="Lukina A.P."/>
            <person name="Avakyan M.R."/>
            <person name="Kadnikov V."/>
            <person name="Begmatov S."/>
            <person name="Beletsky A.V."/>
            <person name="Mardanov A.V."/>
            <person name="Ravin N.V."/>
        </authorList>
    </citation>
    <scope>NUCLEOTIDE SEQUENCE [LARGE SCALE GENOMIC DNA]</scope>
    <source>
        <strain evidence="6">LN</strain>
    </source>
</reference>
<dbReference type="PANTHER" id="PTHR33376:SF7">
    <property type="entry name" value="C4-DICARBOXYLATE-BINDING PROTEIN DCTB"/>
    <property type="match status" value="1"/>
</dbReference>
<keyword evidence="6" id="KW-1185">Reference proteome</keyword>
<dbReference type="NCBIfam" id="NF037995">
    <property type="entry name" value="TRAP_S1"/>
    <property type="match status" value="1"/>
</dbReference>
<proteinExistence type="inferred from homology"/>
<comment type="similarity">
    <text evidence="1">Belongs to the bacterial solute-binding protein 7 family.</text>
</comment>
<gene>
    <name evidence="5" type="ORF">VLY81_05650</name>
</gene>
<feature type="chain" id="PRO_5047078131" evidence="4">
    <location>
        <begin position="26"/>
        <end position="327"/>
    </location>
</feature>